<comment type="caution">
    <text evidence="1">The sequence shown here is derived from an EMBL/GenBank/DDBJ whole genome shotgun (WGS) entry which is preliminary data.</text>
</comment>
<reference evidence="1 2" key="1">
    <citation type="submission" date="2024-10" db="EMBL/GenBank/DDBJ databases">
        <title>The Natural Products Discovery Center: Release of the First 8490 Sequenced Strains for Exploring Actinobacteria Biosynthetic Diversity.</title>
        <authorList>
            <person name="Kalkreuter E."/>
            <person name="Kautsar S.A."/>
            <person name="Yang D."/>
            <person name="Bader C.D."/>
            <person name="Teijaro C.N."/>
            <person name="Fluegel L."/>
            <person name="Davis C.M."/>
            <person name="Simpson J.R."/>
            <person name="Lauterbach L."/>
            <person name="Steele A.D."/>
            <person name="Gui C."/>
            <person name="Meng S."/>
            <person name="Li G."/>
            <person name="Viehrig K."/>
            <person name="Ye F."/>
            <person name="Su P."/>
            <person name="Kiefer A.F."/>
            <person name="Nichols A."/>
            <person name="Cepeda A.J."/>
            <person name="Yan W."/>
            <person name="Fan B."/>
            <person name="Jiang Y."/>
            <person name="Adhikari A."/>
            <person name="Zheng C.-J."/>
            <person name="Schuster L."/>
            <person name="Cowan T.M."/>
            <person name="Smanski M.J."/>
            <person name="Chevrette M.G."/>
            <person name="De Carvalho L.P.S."/>
            <person name="Shen B."/>
        </authorList>
    </citation>
    <scope>NUCLEOTIDE SEQUENCE [LARGE SCALE GENOMIC DNA]</scope>
    <source>
        <strain evidence="1 2">NPDC002593</strain>
    </source>
</reference>
<evidence type="ECO:0008006" key="3">
    <source>
        <dbReference type="Google" id="ProtNLM"/>
    </source>
</evidence>
<accession>A0ABW6RW66</accession>
<organism evidence="1 2">
    <name type="scientific">Nocardia jiangxiensis</name>
    <dbReference type="NCBI Taxonomy" id="282685"/>
    <lineage>
        <taxon>Bacteria</taxon>
        <taxon>Bacillati</taxon>
        <taxon>Actinomycetota</taxon>
        <taxon>Actinomycetes</taxon>
        <taxon>Mycobacteriales</taxon>
        <taxon>Nocardiaceae</taxon>
        <taxon>Nocardia</taxon>
    </lineage>
</organism>
<protein>
    <recommendedName>
        <fullName evidence="3">ASCH domain-containing protein</fullName>
    </recommendedName>
</protein>
<name>A0ABW6RW66_9NOCA</name>
<dbReference type="RefSeq" id="WP_245567916.1">
    <property type="nucleotide sequence ID" value="NZ_JBIAQY010000002.1"/>
</dbReference>
<gene>
    <name evidence="1" type="ORF">ACFYXQ_06770</name>
</gene>
<proteinExistence type="predicted"/>
<sequence length="127" mass="14916">MSNARRVPYPDGEHRIERRDRSKTVTRRMGWLILQPGTRLTLCRKVMGRRKWEPLVRIVDVEVTAVRRERLDLITSEEVAAEGFPQMSPAEFVDFFCRSHTGCTPESTITRIQWRYLESHDTGRISE</sequence>
<dbReference type="Proteomes" id="UP001601992">
    <property type="component" value="Unassembled WGS sequence"/>
</dbReference>
<evidence type="ECO:0000313" key="2">
    <source>
        <dbReference type="Proteomes" id="UP001601992"/>
    </source>
</evidence>
<evidence type="ECO:0000313" key="1">
    <source>
        <dbReference type="EMBL" id="MFF3567470.1"/>
    </source>
</evidence>
<dbReference type="EMBL" id="JBIAQY010000002">
    <property type="protein sequence ID" value="MFF3567470.1"/>
    <property type="molecule type" value="Genomic_DNA"/>
</dbReference>
<keyword evidence="2" id="KW-1185">Reference proteome</keyword>